<evidence type="ECO:0000313" key="2">
    <source>
        <dbReference type="EMBL" id="AFY00345.1"/>
    </source>
</evidence>
<dbReference type="Proteomes" id="UP000010074">
    <property type="component" value="Chromosome"/>
</dbReference>
<dbReference type="HOGENOM" id="CLU_2506024_0_0_7"/>
<protein>
    <submittedName>
        <fullName evidence="2">Uncharacterized protein</fullName>
    </submittedName>
</protein>
<evidence type="ECO:0000313" key="3">
    <source>
        <dbReference type="Proteomes" id="UP000010074"/>
    </source>
</evidence>
<organism evidence="2 3">
    <name type="scientific">Bdellovibrio bacteriovorus str. Tiberius</name>
    <dbReference type="NCBI Taxonomy" id="1069642"/>
    <lineage>
        <taxon>Bacteria</taxon>
        <taxon>Pseudomonadati</taxon>
        <taxon>Bdellovibrionota</taxon>
        <taxon>Bdellovibrionia</taxon>
        <taxon>Bdellovibrionales</taxon>
        <taxon>Pseudobdellovibrionaceae</taxon>
        <taxon>Bdellovibrio</taxon>
    </lineage>
</organism>
<keyword evidence="1" id="KW-0732">Signal</keyword>
<gene>
    <name evidence="2" type="ORF">Bdt_0637</name>
</gene>
<sequence>MKNVFTACFLILTALSTNAFARGVKEGGGDSSGFESCLENHMEKIQNELHRDDLVFELSSDAKVLLAWTNTGELVASEDISDCHQ</sequence>
<dbReference type="RefSeq" id="WP_015089824.1">
    <property type="nucleotide sequence ID" value="NC_019567.1"/>
</dbReference>
<accession>K7YUL1</accession>
<feature type="chain" id="PRO_5003915700" evidence="1">
    <location>
        <begin position="22"/>
        <end position="85"/>
    </location>
</feature>
<dbReference type="AlphaFoldDB" id="K7YUL1"/>
<evidence type="ECO:0000256" key="1">
    <source>
        <dbReference type="SAM" id="SignalP"/>
    </source>
</evidence>
<dbReference type="STRING" id="1069642.Bdt_0637"/>
<dbReference type="KEGG" id="bbat:Bdt_0637"/>
<dbReference type="PATRIC" id="fig|1069642.3.peg.630"/>
<feature type="signal peptide" evidence="1">
    <location>
        <begin position="1"/>
        <end position="21"/>
    </location>
</feature>
<name>K7YUL1_BDEBC</name>
<dbReference type="OrthoDB" id="9868572at2"/>
<proteinExistence type="predicted"/>
<dbReference type="EMBL" id="CP002930">
    <property type="protein sequence ID" value="AFY00345.1"/>
    <property type="molecule type" value="Genomic_DNA"/>
</dbReference>
<reference evidence="2 3" key="1">
    <citation type="journal article" date="2012" name="BMC Genomics">
        <title>Genome analysis of a simultaneously predatory and prey-independent, novel Bdellovibrio bacteriovorus from the River Tiber, supports in silico predictions of both ancient and recent lateral gene transfer from diverse bacteria.</title>
        <authorList>
            <person name="Hobley L."/>
            <person name="Lerner T.R."/>
            <person name="Williams L.E."/>
            <person name="Lambert C."/>
            <person name="Till R."/>
            <person name="Milner D.S."/>
            <person name="Basford S.M."/>
            <person name="Capeness M.J."/>
            <person name="Fenton A.K."/>
            <person name="Atterbury R.J."/>
            <person name="Harris M.A."/>
            <person name="Sockett R.E."/>
        </authorList>
    </citation>
    <scope>NUCLEOTIDE SEQUENCE [LARGE SCALE GENOMIC DNA]</scope>
    <source>
        <strain evidence="2 3">Tiberius</strain>
    </source>
</reference>